<sequence length="299" mass="33694">MPPEAVSTSSKRVDQMGREDVKKELERVKELLSSRDVAAQASEQRLSTECMRLSAEMQDLEVQCARAQRAEVEQRAVATSLGQLEAEQQVAALSVKAEAGERAAIEARQAQKALKEAHNYKVEYERVEAELTQVRRALAGALELAEKESTAKFELHAANRRLKQFISTRSAEAVKETDAAQAATQRELGLQRERLDALRRANDTQEAKLRAVTEKYTTEQQRANTLEEAMKLLTENYEEEVKKHKQLTSEVDALEGREAQLSHTLSVLQNQLRTVAALNAEEQARRDVFRREVNHMASL</sequence>
<comment type="caution">
    <text evidence="3">The sequence shown here is derived from an EMBL/GenBank/DDBJ whole genome shotgun (WGS) entry which is preliminary data.</text>
</comment>
<feature type="compositionally biased region" description="Polar residues" evidence="2">
    <location>
        <begin position="1"/>
        <end position="10"/>
    </location>
</feature>
<name>A0AB34K4G0_PRYPA</name>
<dbReference type="Proteomes" id="UP001515480">
    <property type="component" value="Unassembled WGS sequence"/>
</dbReference>
<accession>A0AB34K4G0</accession>
<feature type="compositionally biased region" description="Basic and acidic residues" evidence="2">
    <location>
        <begin position="11"/>
        <end position="20"/>
    </location>
</feature>
<keyword evidence="4" id="KW-1185">Reference proteome</keyword>
<feature type="coiled-coil region" evidence="1">
    <location>
        <begin position="110"/>
        <end position="144"/>
    </location>
</feature>
<organism evidence="3 4">
    <name type="scientific">Prymnesium parvum</name>
    <name type="common">Toxic golden alga</name>
    <dbReference type="NCBI Taxonomy" id="97485"/>
    <lineage>
        <taxon>Eukaryota</taxon>
        <taxon>Haptista</taxon>
        <taxon>Haptophyta</taxon>
        <taxon>Prymnesiophyceae</taxon>
        <taxon>Prymnesiales</taxon>
        <taxon>Prymnesiaceae</taxon>
        <taxon>Prymnesium</taxon>
    </lineage>
</organism>
<evidence type="ECO:0000256" key="1">
    <source>
        <dbReference type="SAM" id="Coils"/>
    </source>
</evidence>
<protein>
    <submittedName>
        <fullName evidence="3">Uncharacterized protein</fullName>
    </submittedName>
</protein>
<gene>
    <name evidence="3" type="ORF">AB1Y20_000348</name>
</gene>
<dbReference type="EMBL" id="JBGBPQ010000001">
    <property type="protein sequence ID" value="KAL1529398.1"/>
    <property type="molecule type" value="Genomic_DNA"/>
</dbReference>
<keyword evidence="1" id="KW-0175">Coiled coil</keyword>
<evidence type="ECO:0000256" key="2">
    <source>
        <dbReference type="SAM" id="MobiDB-lite"/>
    </source>
</evidence>
<evidence type="ECO:0000313" key="3">
    <source>
        <dbReference type="EMBL" id="KAL1529398.1"/>
    </source>
</evidence>
<proteinExistence type="predicted"/>
<reference evidence="3 4" key="1">
    <citation type="journal article" date="2024" name="Science">
        <title>Giant polyketide synthase enzymes in the biosynthesis of giant marine polyether toxins.</title>
        <authorList>
            <person name="Fallon T.R."/>
            <person name="Shende V.V."/>
            <person name="Wierzbicki I.H."/>
            <person name="Pendleton A.L."/>
            <person name="Watervoot N.F."/>
            <person name="Auber R.P."/>
            <person name="Gonzalez D.J."/>
            <person name="Wisecaver J.H."/>
            <person name="Moore B.S."/>
        </authorList>
    </citation>
    <scope>NUCLEOTIDE SEQUENCE [LARGE SCALE GENOMIC DNA]</scope>
    <source>
        <strain evidence="3 4">12B1</strain>
    </source>
</reference>
<feature type="coiled-coil region" evidence="1">
    <location>
        <begin position="43"/>
        <end position="70"/>
    </location>
</feature>
<feature type="region of interest" description="Disordered" evidence="2">
    <location>
        <begin position="1"/>
        <end position="20"/>
    </location>
</feature>
<feature type="coiled-coil region" evidence="1">
    <location>
        <begin position="195"/>
        <end position="257"/>
    </location>
</feature>
<dbReference type="AlphaFoldDB" id="A0AB34K4G0"/>
<evidence type="ECO:0000313" key="4">
    <source>
        <dbReference type="Proteomes" id="UP001515480"/>
    </source>
</evidence>